<dbReference type="PROSITE" id="PS51320">
    <property type="entry name" value="TIFY"/>
    <property type="match status" value="1"/>
</dbReference>
<dbReference type="AlphaFoldDB" id="A0AAP0NXR8"/>
<evidence type="ECO:0000256" key="3">
    <source>
        <dbReference type="ARBA" id="ARBA00022801"/>
    </source>
</evidence>
<dbReference type="GO" id="GO:0016788">
    <property type="term" value="F:hydrolase activity, acting on ester bonds"/>
    <property type="evidence" value="ECO:0007669"/>
    <property type="project" value="InterPro"/>
</dbReference>
<comment type="caution">
    <text evidence="7">The sequence shown here is derived from an EMBL/GenBank/DDBJ whole genome shotgun (WGS) entry which is preliminary data.</text>
</comment>
<evidence type="ECO:0000313" key="8">
    <source>
        <dbReference type="Proteomes" id="UP001419268"/>
    </source>
</evidence>
<gene>
    <name evidence="7" type="ORF">Scep_018284</name>
</gene>
<dbReference type="InterPro" id="IPR010399">
    <property type="entry name" value="Tify_dom"/>
</dbReference>
<dbReference type="Proteomes" id="UP001419268">
    <property type="component" value="Unassembled WGS sequence"/>
</dbReference>
<evidence type="ECO:0000256" key="4">
    <source>
        <dbReference type="ARBA" id="ARBA00023180"/>
    </source>
</evidence>
<dbReference type="PANTHER" id="PTHR22835:SF517">
    <property type="entry name" value="GDSL-LIKE LIPASE_ACYLHYDROLASE FAMILY PROTEIN, EXPRESSED"/>
    <property type="match status" value="1"/>
</dbReference>
<protein>
    <recommendedName>
        <fullName evidence="6">Tify domain-containing protein</fullName>
    </recommendedName>
</protein>
<evidence type="ECO:0000313" key="7">
    <source>
        <dbReference type="EMBL" id="KAK9120191.1"/>
    </source>
</evidence>
<dbReference type="InterPro" id="IPR035669">
    <property type="entry name" value="SGNH_plant_lipase-like"/>
</dbReference>
<sequence length="758" mass="82991">MSSRGGQVDELDFWRMEREMSCFNKSRYHYEFLEPRTFVRGVRSSSNSETFAGSGDGIGSFRQTNYNGFLQPDRYSEFRSHDPFHENRSTIYSPPRNNPNLRGGGGAAENSNSPGTSTAPLTIFYKGTVSVFNVPSDKCGHMGQSLKGKVKARVEQRAKELGLPHLNPYLDKEADFQHGANFAVAGSTALDTSFLAQNRVMVPVTNSSLRVQFDWFTDHLKSKCSSKSECAKILKKTLFMVGEIGGNDYNYALLQGKTIDEVKADLVPKVVQTIKSAAEKVIDLGGVNLVIPGNFPIGCLPIYLTAFKTDDSSAYDEAGCLRGLNEFALFHNHHLEQMLHQLREEHPDVLTVYADYYNAFKSVLDNATLHGFDKESVLKACCGSGGDYNFDRPSCADSMIPSFAFVFVVVIVPFVANAHNCSFDAMYNFGDSLSDTGNLAQELFGGTQILQNAIMYKNSMSSSGRCSNGKLLIDFLAEDFNLPLLNPSLDKSKSFDKGANFAVAGATALTIETLNGMGIHSIATRSSLPVQLGWFENLCKSICPDKNACKEKFKNTLFVVGEIGGNDFNYAATSGSVEGELELTPIIIGAIKSAVQKVIDMGASKVLVPGQFATGCIPMSLATMQAYGMNSDENHCIKSYNVGAEGFNYLLKQALSELRQSNPDAVIVYADYYKSMINVLNNAQKYGFDPQNILKACCGSGGLFNFDLSSFCGTPTSTVCSNPNQRLSWDGLHLSENTYKYMAEWILADIKPQLKCGA</sequence>
<evidence type="ECO:0000256" key="2">
    <source>
        <dbReference type="ARBA" id="ARBA00022729"/>
    </source>
</evidence>
<keyword evidence="4" id="KW-0325">Glycoprotein</keyword>
<feature type="region of interest" description="Disordered" evidence="5">
    <location>
        <begin position="84"/>
        <end position="115"/>
    </location>
</feature>
<reference evidence="7 8" key="1">
    <citation type="submission" date="2024-01" db="EMBL/GenBank/DDBJ databases">
        <title>Genome assemblies of Stephania.</title>
        <authorList>
            <person name="Yang L."/>
        </authorList>
    </citation>
    <scope>NUCLEOTIDE SEQUENCE [LARGE SCALE GENOMIC DNA]</scope>
    <source>
        <strain evidence="7">JXDWG</strain>
        <tissue evidence="7">Leaf</tissue>
    </source>
</reference>
<organism evidence="7 8">
    <name type="scientific">Stephania cephalantha</name>
    <dbReference type="NCBI Taxonomy" id="152367"/>
    <lineage>
        <taxon>Eukaryota</taxon>
        <taxon>Viridiplantae</taxon>
        <taxon>Streptophyta</taxon>
        <taxon>Embryophyta</taxon>
        <taxon>Tracheophyta</taxon>
        <taxon>Spermatophyta</taxon>
        <taxon>Magnoliopsida</taxon>
        <taxon>Ranunculales</taxon>
        <taxon>Menispermaceae</taxon>
        <taxon>Menispermoideae</taxon>
        <taxon>Cissampelideae</taxon>
        <taxon>Stephania</taxon>
    </lineage>
</organism>
<evidence type="ECO:0000259" key="6">
    <source>
        <dbReference type="PROSITE" id="PS51320"/>
    </source>
</evidence>
<proteinExistence type="inferred from homology"/>
<feature type="domain" description="Tify" evidence="6">
    <location>
        <begin position="114"/>
        <end position="148"/>
    </location>
</feature>
<evidence type="ECO:0000256" key="1">
    <source>
        <dbReference type="ARBA" id="ARBA00008668"/>
    </source>
</evidence>
<keyword evidence="8" id="KW-1185">Reference proteome</keyword>
<dbReference type="PANTHER" id="PTHR22835">
    <property type="entry name" value="ZINC FINGER FYVE DOMAIN CONTAINING PROTEIN"/>
    <property type="match status" value="1"/>
</dbReference>
<dbReference type="Gene3D" id="3.40.50.1110">
    <property type="entry name" value="SGNH hydrolase"/>
    <property type="match status" value="2"/>
</dbReference>
<dbReference type="Pfam" id="PF00657">
    <property type="entry name" value="Lipase_GDSL"/>
    <property type="match status" value="2"/>
</dbReference>
<dbReference type="Pfam" id="PF06200">
    <property type="entry name" value="tify"/>
    <property type="match status" value="1"/>
</dbReference>
<dbReference type="CDD" id="cd01837">
    <property type="entry name" value="SGNH_plant_lipase_like"/>
    <property type="match status" value="1"/>
</dbReference>
<keyword evidence="3" id="KW-0378">Hydrolase</keyword>
<dbReference type="InterPro" id="IPR001087">
    <property type="entry name" value="GDSL"/>
</dbReference>
<comment type="similarity">
    <text evidence="1">Belongs to the 'GDSL' lipolytic enzyme family.</text>
</comment>
<dbReference type="SUPFAM" id="SSF52266">
    <property type="entry name" value="SGNH hydrolase"/>
    <property type="match status" value="1"/>
</dbReference>
<name>A0AAP0NXR8_9MAGN</name>
<dbReference type="EMBL" id="JBBNAG010000007">
    <property type="protein sequence ID" value="KAK9120191.1"/>
    <property type="molecule type" value="Genomic_DNA"/>
</dbReference>
<accession>A0AAP0NXR8</accession>
<keyword evidence="2" id="KW-0732">Signal</keyword>
<evidence type="ECO:0000256" key="5">
    <source>
        <dbReference type="SAM" id="MobiDB-lite"/>
    </source>
</evidence>
<dbReference type="InterPro" id="IPR036514">
    <property type="entry name" value="SGNH_hydro_sf"/>
</dbReference>